<dbReference type="Proteomes" id="UP001165120">
    <property type="component" value="Unassembled WGS sequence"/>
</dbReference>
<sequence length="267" mass="30234">MDFSIPRNCPSIIEEQLKQLITDLKEGFITEKGYNRLRERLIDSLNTNNADPRVNSTISPQSSNNSYPQDDHSQQQQQQQQQQNNNKSSNSRPLSNHSSSKSDVSRNLNLDFYSDISPNKSNNINNFHYPNTNINNLHSQPGHAHGHSYSHSHSDSITNTTTDNLSSNDGYVPASSNGGGSIGGSGFNNGNENFYTGNFHEESTEYSESVRDSVPYNYYDNDYEDNVNNESHYYKPNGKGNHLHSSNAHRELQKPLDPRDISENWQY</sequence>
<evidence type="ECO:0000259" key="2">
    <source>
        <dbReference type="PROSITE" id="PS51912"/>
    </source>
</evidence>
<keyword evidence="4" id="KW-1185">Reference proteome</keyword>
<feature type="compositionally biased region" description="Polar residues" evidence="1">
    <location>
        <begin position="127"/>
        <end position="139"/>
    </location>
</feature>
<accession>A0A9W6WIZ4</accession>
<feature type="region of interest" description="Disordered" evidence="1">
    <location>
        <begin position="217"/>
        <end position="267"/>
    </location>
</feature>
<dbReference type="EMBL" id="BSXN01002399">
    <property type="protein sequence ID" value="GME76484.1"/>
    <property type="molecule type" value="Genomic_DNA"/>
</dbReference>
<feature type="region of interest" description="Disordered" evidence="1">
    <location>
        <begin position="47"/>
        <end position="105"/>
    </location>
</feature>
<feature type="region of interest" description="Disordered" evidence="1">
    <location>
        <begin position="127"/>
        <end position="177"/>
    </location>
</feature>
<protein>
    <submittedName>
        <fullName evidence="3">Unnamed protein product</fullName>
    </submittedName>
</protein>
<dbReference type="InterPro" id="IPR010506">
    <property type="entry name" value="DMAP1-bd"/>
</dbReference>
<evidence type="ECO:0000313" key="3">
    <source>
        <dbReference type="EMBL" id="GME76484.1"/>
    </source>
</evidence>
<dbReference type="PROSITE" id="PS51912">
    <property type="entry name" value="DMAP1_BIND"/>
    <property type="match status" value="1"/>
</dbReference>
<organism evidence="3 4">
    <name type="scientific">Candida boidinii</name>
    <name type="common">Yeast</name>
    <dbReference type="NCBI Taxonomy" id="5477"/>
    <lineage>
        <taxon>Eukaryota</taxon>
        <taxon>Fungi</taxon>
        <taxon>Dikarya</taxon>
        <taxon>Ascomycota</taxon>
        <taxon>Saccharomycotina</taxon>
        <taxon>Pichiomycetes</taxon>
        <taxon>Pichiales</taxon>
        <taxon>Pichiaceae</taxon>
        <taxon>Ogataea</taxon>
        <taxon>Ogataea/Candida clade</taxon>
    </lineage>
</organism>
<name>A0A9W6WIZ4_CANBO</name>
<dbReference type="Pfam" id="PF06464">
    <property type="entry name" value="DMAP_binding"/>
    <property type="match status" value="1"/>
</dbReference>
<comment type="caution">
    <text evidence="3">The sequence shown here is derived from an EMBL/GenBank/DDBJ whole genome shotgun (WGS) entry which is preliminary data.</text>
</comment>
<evidence type="ECO:0000313" key="4">
    <source>
        <dbReference type="Proteomes" id="UP001165120"/>
    </source>
</evidence>
<feature type="compositionally biased region" description="Low complexity" evidence="1">
    <location>
        <begin position="74"/>
        <end position="102"/>
    </location>
</feature>
<proteinExistence type="predicted"/>
<reference evidence="3" key="1">
    <citation type="submission" date="2023-04" db="EMBL/GenBank/DDBJ databases">
        <title>Candida boidinii NBRC 10035.</title>
        <authorList>
            <person name="Ichikawa N."/>
            <person name="Sato H."/>
            <person name="Tonouchi N."/>
        </authorList>
    </citation>
    <scope>NUCLEOTIDE SEQUENCE</scope>
    <source>
        <strain evidence="3">NBRC 10035</strain>
    </source>
</reference>
<dbReference type="AlphaFoldDB" id="A0A9W6WIZ4"/>
<gene>
    <name evidence="3" type="ORF">Cboi02_000519700</name>
</gene>
<feature type="compositionally biased region" description="Polar residues" evidence="1">
    <location>
        <begin position="47"/>
        <end position="68"/>
    </location>
</feature>
<evidence type="ECO:0000256" key="1">
    <source>
        <dbReference type="SAM" id="MobiDB-lite"/>
    </source>
</evidence>
<feature type="compositionally biased region" description="Basic and acidic residues" evidence="1">
    <location>
        <begin position="248"/>
        <end position="267"/>
    </location>
</feature>
<feature type="domain" description="DMAP1-binding" evidence="2">
    <location>
        <begin position="5"/>
        <end position="106"/>
    </location>
</feature>
<feature type="compositionally biased region" description="Low complexity" evidence="1">
    <location>
        <begin position="151"/>
        <end position="169"/>
    </location>
</feature>